<dbReference type="PANTHER" id="PTHR11371:SF31">
    <property type="entry name" value="EXTRACELLULAR NUCLEASE"/>
    <property type="match status" value="1"/>
</dbReference>
<feature type="compositionally biased region" description="Basic and acidic residues" evidence="4">
    <location>
        <begin position="92"/>
        <end position="127"/>
    </location>
</feature>
<reference evidence="7 8" key="1">
    <citation type="journal article" date="2016" name="Nat. Commun.">
        <title>Extremotolerant tardigrade genome and improved radiotolerance of human cultured cells by tardigrade-unique protein.</title>
        <authorList>
            <person name="Hashimoto T."/>
            <person name="Horikawa D.D."/>
            <person name="Saito Y."/>
            <person name="Kuwahara H."/>
            <person name="Kozuka-Hata H."/>
            <person name="Shin-I T."/>
            <person name="Minakuchi Y."/>
            <person name="Ohishi K."/>
            <person name="Motoyama A."/>
            <person name="Aizu T."/>
            <person name="Enomoto A."/>
            <person name="Kondo K."/>
            <person name="Tanaka S."/>
            <person name="Hara Y."/>
            <person name="Koshikawa S."/>
            <person name="Sagara H."/>
            <person name="Miura T."/>
            <person name="Yokobori S."/>
            <person name="Miyagawa K."/>
            <person name="Suzuki Y."/>
            <person name="Kubo T."/>
            <person name="Oyama M."/>
            <person name="Kohara Y."/>
            <person name="Fujiyama A."/>
            <person name="Arakawa K."/>
            <person name="Katayama T."/>
            <person name="Toyoda A."/>
            <person name="Kunieda T."/>
        </authorList>
    </citation>
    <scope>NUCLEOTIDE SEQUENCE [LARGE SCALE GENOMIC DNA]</scope>
    <source>
        <strain evidence="7 8">YOKOZUNA-1</strain>
    </source>
</reference>
<dbReference type="InterPro" id="IPR036691">
    <property type="entry name" value="Endo/exonu/phosph_ase_sf"/>
</dbReference>
<dbReference type="AlphaFoldDB" id="A0A1D1UMC0"/>
<dbReference type="Proteomes" id="UP000186922">
    <property type="component" value="Unassembled WGS sequence"/>
</dbReference>
<comment type="caution">
    <text evidence="7">The sequence shown here is derived from an EMBL/GenBank/DDBJ whole genome shotgun (WGS) entry which is preliminary data.</text>
</comment>
<dbReference type="GO" id="GO:0003677">
    <property type="term" value="F:DNA binding"/>
    <property type="evidence" value="ECO:0007669"/>
    <property type="project" value="TreeGrafter"/>
</dbReference>
<dbReference type="Gene3D" id="3.60.10.10">
    <property type="entry name" value="Endonuclease/exonuclease/phosphatase"/>
    <property type="match status" value="1"/>
</dbReference>
<dbReference type="GO" id="GO:0006308">
    <property type="term" value="P:DNA catabolic process"/>
    <property type="evidence" value="ECO:0007669"/>
    <property type="project" value="InterPro"/>
</dbReference>
<keyword evidence="5" id="KW-0732">Signal</keyword>
<feature type="compositionally biased region" description="Low complexity" evidence="4">
    <location>
        <begin position="144"/>
        <end position="166"/>
    </location>
</feature>
<evidence type="ECO:0000313" key="7">
    <source>
        <dbReference type="EMBL" id="GAU90879.1"/>
    </source>
</evidence>
<dbReference type="SUPFAM" id="SSF56219">
    <property type="entry name" value="DNase I-like"/>
    <property type="match status" value="1"/>
</dbReference>
<proteinExistence type="inferred from homology"/>
<keyword evidence="2" id="KW-0540">Nuclease</keyword>
<dbReference type="GO" id="GO:0005634">
    <property type="term" value="C:nucleus"/>
    <property type="evidence" value="ECO:0007669"/>
    <property type="project" value="TreeGrafter"/>
</dbReference>
<dbReference type="InterPro" id="IPR005135">
    <property type="entry name" value="Endo/exonuclease/phosphatase"/>
</dbReference>
<dbReference type="EMBL" id="BDGG01000001">
    <property type="protein sequence ID" value="GAU90879.1"/>
    <property type="molecule type" value="Genomic_DNA"/>
</dbReference>
<evidence type="ECO:0000256" key="5">
    <source>
        <dbReference type="SAM" id="SignalP"/>
    </source>
</evidence>
<feature type="signal peptide" evidence="5">
    <location>
        <begin position="1"/>
        <end position="18"/>
    </location>
</feature>
<evidence type="ECO:0000256" key="1">
    <source>
        <dbReference type="ARBA" id="ARBA00007359"/>
    </source>
</evidence>
<feature type="compositionally biased region" description="Low complexity" evidence="4">
    <location>
        <begin position="270"/>
        <end position="280"/>
    </location>
</feature>
<dbReference type="GO" id="GO:0004530">
    <property type="term" value="F:deoxyribonuclease I activity"/>
    <property type="evidence" value="ECO:0007669"/>
    <property type="project" value="TreeGrafter"/>
</dbReference>
<dbReference type="Pfam" id="PF03372">
    <property type="entry name" value="Exo_endo_phos"/>
    <property type="match status" value="1"/>
</dbReference>
<dbReference type="InterPro" id="IPR016202">
    <property type="entry name" value="DNase_I"/>
</dbReference>
<evidence type="ECO:0000256" key="4">
    <source>
        <dbReference type="SAM" id="MobiDB-lite"/>
    </source>
</evidence>
<feature type="compositionally biased region" description="Basic and acidic residues" evidence="4">
    <location>
        <begin position="256"/>
        <end position="269"/>
    </location>
</feature>
<evidence type="ECO:0000256" key="2">
    <source>
        <dbReference type="ARBA" id="ARBA00022722"/>
    </source>
</evidence>
<feature type="domain" description="Endonuclease/exonuclease/phosphatase" evidence="6">
    <location>
        <begin position="353"/>
        <end position="580"/>
    </location>
</feature>
<evidence type="ECO:0000256" key="3">
    <source>
        <dbReference type="ARBA" id="ARBA00022801"/>
    </source>
</evidence>
<keyword evidence="3" id="KW-0378">Hydrolase</keyword>
<dbReference type="STRING" id="947166.A0A1D1UMC0"/>
<gene>
    <name evidence="7" type="primary">RvY_03237-1</name>
    <name evidence="7" type="synonym">RvY_03237.1</name>
    <name evidence="7" type="ORF">RvY_03237</name>
</gene>
<protein>
    <recommendedName>
        <fullName evidence="6">Endonuclease/exonuclease/phosphatase domain-containing protein</fullName>
    </recommendedName>
</protein>
<feature type="chain" id="PRO_5008897384" description="Endonuclease/exonuclease/phosphatase domain-containing protein" evidence="5">
    <location>
        <begin position="19"/>
        <end position="622"/>
    </location>
</feature>
<dbReference type="SMART" id="SM00476">
    <property type="entry name" value="DNaseIc"/>
    <property type="match status" value="1"/>
</dbReference>
<dbReference type="OrthoDB" id="10061407at2759"/>
<evidence type="ECO:0000259" key="6">
    <source>
        <dbReference type="Pfam" id="PF03372"/>
    </source>
</evidence>
<comment type="similarity">
    <text evidence="1">Belongs to the DNase I family.</text>
</comment>
<keyword evidence="8" id="KW-1185">Reference proteome</keyword>
<evidence type="ECO:0000313" key="8">
    <source>
        <dbReference type="Proteomes" id="UP000186922"/>
    </source>
</evidence>
<dbReference type="PRINTS" id="PR00130">
    <property type="entry name" value="DNASEI"/>
</dbReference>
<feature type="region of interest" description="Disordered" evidence="4">
    <location>
        <begin position="63"/>
        <end position="329"/>
    </location>
</feature>
<accession>A0A1D1UMC0</accession>
<dbReference type="PANTHER" id="PTHR11371">
    <property type="entry name" value="DEOXYRIBONUCLEASE"/>
    <property type="match status" value="1"/>
</dbReference>
<sequence>MAILQVVSLALVCIAVQAAPPAGGPGQVWADKLAEGQARPFWAALKEKLGTLNLAGGNRLPAAGPNAWHSGRPLWFNHHRPGQHGPGGKPEGPGKKPEGPAKKPEGPAKKPEGLAGDKPESPAKKPEGPAGRPEGPAGGKPEGPEASAGDAQVAEEGAAADAGNDEPMPSPANEKPSDNSEAAPLPAQAPSEPANSGGSDGPQQQAGQGGRGPQGDNKQPGAEGRPDADKPAARPVQAPTIPSDGPQHRPGQPPRPEGHGGPHGPKKEQGAAGAAASQAARHPFGFGPPVIKHINSPEEAGAQPVAPQKQHRWAKKSTAAPTTAAPPAPAPALVTKAAAAAPAAGKGSPLRICTWNIFRFGMSKFAAEPMATFKKAYGKDKLEMITEQVQNADIIAIQEYFDTTEAHEVMMVVTDYLNKTTGSKWGMSVGPRVGRGSKEQYVFLYRTELASVMKEAVAPEPAESKDPYSREPWFTQFKISKPGFSLPTLTLGTIHTEPEFAVREMNALDVYTWPWAESTFGTKDVMVLGDYNADCQYVRKSDWDSITLFTKKDYTWFIPTGTDTAAMSSECTFDRAVTRSPKIQASFVPGSLKVLDFVSQYKIPVATARQLSDHFPVCMEFK</sequence>
<name>A0A1D1UMC0_RAMVA</name>
<organism evidence="7 8">
    <name type="scientific">Ramazzottius varieornatus</name>
    <name type="common">Water bear</name>
    <name type="synonym">Tardigrade</name>
    <dbReference type="NCBI Taxonomy" id="947166"/>
    <lineage>
        <taxon>Eukaryota</taxon>
        <taxon>Metazoa</taxon>
        <taxon>Ecdysozoa</taxon>
        <taxon>Tardigrada</taxon>
        <taxon>Eutardigrada</taxon>
        <taxon>Parachela</taxon>
        <taxon>Hypsibioidea</taxon>
        <taxon>Ramazzottiidae</taxon>
        <taxon>Ramazzottius</taxon>
    </lineage>
</organism>